<feature type="chain" id="PRO_5039248424" evidence="1">
    <location>
        <begin position="20"/>
        <end position="140"/>
    </location>
</feature>
<dbReference type="OrthoDB" id="6613763at2759"/>
<dbReference type="Proteomes" id="UP000504606">
    <property type="component" value="Unplaced"/>
</dbReference>
<dbReference type="RefSeq" id="XP_052126783.1">
    <property type="nucleotide sequence ID" value="XM_052270823.1"/>
</dbReference>
<organism evidence="2 3">
    <name type="scientific">Frankliniella occidentalis</name>
    <name type="common">Western flower thrips</name>
    <name type="synonym">Euthrips occidentalis</name>
    <dbReference type="NCBI Taxonomy" id="133901"/>
    <lineage>
        <taxon>Eukaryota</taxon>
        <taxon>Metazoa</taxon>
        <taxon>Ecdysozoa</taxon>
        <taxon>Arthropoda</taxon>
        <taxon>Hexapoda</taxon>
        <taxon>Insecta</taxon>
        <taxon>Pterygota</taxon>
        <taxon>Neoptera</taxon>
        <taxon>Paraneoptera</taxon>
        <taxon>Thysanoptera</taxon>
        <taxon>Terebrantia</taxon>
        <taxon>Thripoidea</taxon>
        <taxon>Thripidae</taxon>
        <taxon>Frankliniella</taxon>
    </lineage>
</organism>
<dbReference type="AlphaFoldDB" id="A0A9C6X0U2"/>
<evidence type="ECO:0000313" key="3">
    <source>
        <dbReference type="RefSeq" id="XP_052126783.1"/>
    </source>
</evidence>
<protein>
    <submittedName>
        <fullName evidence="3">Uncharacterized protein LOC127750141</fullName>
    </submittedName>
</protein>
<keyword evidence="2" id="KW-1185">Reference proteome</keyword>
<name>A0A9C6X0U2_FRAOC</name>
<proteinExistence type="predicted"/>
<reference evidence="3" key="1">
    <citation type="submission" date="2025-08" db="UniProtKB">
        <authorList>
            <consortium name="RefSeq"/>
        </authorList>
    </citation>
    <scope>IDENTIFICATION</scope>
    <source>
        <tissue evidence="3">Whole organism</tissue>
    </source>
</reference>
<gene>
    <name evidence="3" type="primary">LOC127750141</name>
</gene>
<sequence length="140" mass="16163">MIMASTLLALMVCSAGVHGKVINSVIMKIIADIWSNNQWKENAYVFKFSQPCRNFKENVPGFYEQLLRKREVKGACLFRPGVYEINDAPMNWTFPNIPIMPYRQYRVRIMVGKAENLHACWVVECRTIPRGLQLASAVYF</sequence>
<dbReference type="KEGG" id="foc:127750141"/>
<evidence type="ECO:0000313" key="2">
    <source>
        <dbReference type="Proteomes" id="UP000504606"/>
    </source>
</evidence>
<keyword evidence="1" id="KW-0732">Signal</keyword>
<accession>A0A9C6X0U2</accession>
<feature type="signal peptide" evidence="1">
    <location>
        <begin position="1"/>
        <end position="19"/>
    </location>
</feature>
<evidence type="ECO:0000256" key="1">
    <source>
        <dbReference type="SAM" id="SignalP"/>
    </source>
</evidence>
<dbReference type="GeneID" id="127750141"/>